<evidence type="ECO:0000313" key="1">
    <source>
        <dbReference type="WBParaSite" id="MCU_006472-RA"/>
    </source>
</evidence>
<reference evidence="1" key="1">
    <citation type="submission" date="2019-11" db="UniProtKB">
        <authorList>
            <consortium name="WormBaseParasite"/>
        </authorList>
    </citation>
    <scope>IDENTIFICATION</scope>
</reference>
<accession>A0A5K3FD56</accession>
<name>A0A5K3FD56_MESCO</name>
<protein>
    <submittedName>
        <fullName evidence="1">Arginine vasopressin receptor 2</fullName>
    </submittedName>
</protein>
<proteinExistence type="predicted"/>
<sequence length="57" mass="5803">GGEGGSIVCCDSCLFTALNPVAPLPTQSCPLHSMSPAAGILNSLSFPRPFNLDCPPT</sequence>
<dbReference type="WBParaSite" id="MCU_006472-RA">
    <property type="protein sequence ID" value="MCU_006472-RA"/>
    <property type="gene ID" value="MCU_006472"/>
</dbReference>
<organism evidence="1">
    <name type="scientific">Mesocestoides corti</name>
    <name type="common">Flatworm</name>
    <dbReference type="NCBI Taxonomy" id="53468"/>
    <lineage>
        <taxon>Eukaryota</taxon>
        <taxon>Metazoa</taxon>
        <taxon>Spiralia</taxon>
        <taxon>Lophotrochozoa</taxon>
        <taxon>Platyhelminthes</taxon>
        <taxon>Cestoda</taxon>
        <taxon>Eucestoda</taxon>
        <taxon>Cyclophyllidea</taxon>
        <taxon>Mesocestoididae</taxon>
        <taxon>Mesocestoides</taxon>
    </lineage>
</organism>
<dbReference type="AlphaFoldDB" id="A0A5K3FD56"/>